<dbReference type="PANTHER" id="PTHR43418:SF4">
    <property type="entry name" value="MULTIFUNCTIONAL TRYPTOPHAN BIOSYNTHESIS PROTEIN"/>
    <property type="match status" value="1"/>
</dbReference>
<dbReference type="RefSeq" id="WP_320003114.1">
    <property type="nucleotide sequence ID" value="NZ_JAUHJS010000002.1"/>
</dbReference>
<dbReference type="GO" id="GO:0004049">
    <property type="term" value="F:anthranilate synthase activity"/>
    <property type="evidence" value="ECO:0007669"/>
    <property type="project" value="UniProtKB-EC"/>
</dbReference>
<evidence type="ECO:0000259" key="2">
    <source>
        <dbReference type="Pfam" id="PF00117"/>
    </source>
</evidence>
<dbReference type="InterPro" id="IPR006221">
    <property type="entry name" value="TrpG/PapA_dom"/>
</dbReference>
<dbReference type="Proteomes" id="UP001168552">
    <property type="component" value="Unassembled WGS sequence"/>
</dbReference>
<evidence type="ECO:0000313" key="3">
    <source>
        <dbReference type="EMBL" id="MDN4164586.1"/>
    </source>
</evidence>
<name>A0ABT8F3K4_9BACT</name>
<proteinExistence type="predicted"/>
<comment type="caution">
    <text evidence="3">The sequence shown here is derived from an EMBL/GenBank/DDBJ whole genome shotgun (WGS) entry which is preliminary data.</text>
</comment>
<protein>
    <submittedName>
        <fullName evidence="3">Aminodeoxychorismate/anthranilate synthase component II</fullName>
        <ecNumber evidence="3">4.1.3.27</ecNumber>
    </submittedName>
</protein>
<dbReference type="SUPFAM" id="SSF52317">
    <property type="entry name" value="Class I glutamine amidotransferase-like"/>
    <property type="match status" value="1"/>
</dbReference>
<dbReference type="Gene3D" id="3.40.50.880">
    <property type="match status" value="1"/>
</dbReference>
<dbReference type="Pfam" id="PF00117">
    <property type="entry name" value="GATase"/>
    <property type="match status" value="1"/>
</dbReference>
<dbReference type="PANTHER" id="PTHR43418">
    <property type="entry name" value="MULTIFUNCTIONAL TRYPTOPHAN BIOSYNTHESIS PROTEIN-RELATED"/>
    <property type="match status" value="1"/>
</dbReference>
<dbReference type="InterPro" id="IPR017926">
    <property type="entry name" value="GATASE"/>
</dbReference>
<dbReference type="PROSITE" id="PS51273">
    <property type="entry name" value="GATASE_TYPE_1"/>
    <property type="match status" value="1"/>
</dbReference>
<dbReference type="EC" id="4.1.3.27" evidence="3"/>
<feature type="domain" description="Glutamine amidotransferase" evidence="2">
    <location>
        <begin position="4"/>
        <end position="182"/>
    </location>
</feature>
<keyword evidence="1" id="KW-0315">Glutamine amidotransferase</keyword>
<dbReference type="CDD" id="cd01743">
    <property type="entry name" value="GATase1_Anthranilate_Synthase"/>
    <property type="match status" value="1"/>
</dbReference>
<dbReference type="EMBL" id="JAUHJS010000002">
    <property type="protein sequence ID" value="MDN4164586.1"/>
    <property type="molecule type" value="Genomic_DNA"/>
</dbReference>
<gene>
    <name evidence="3" type="ORF">QWY31_03680</name>
</gene>
<dbReference type="InterPro" id="IPR050472">
    <property type="entry name" value="Anth_synth/Amidotransfase"/>
</dbReference>
<sequence>MIFVLDNFDSFTYNLVDYLKQAGADCLVRRNTCTLEEIRSLSFQAIVLSPGPGTPAQAGILMELIKEYEQQVPILGICLGHQALGEFYGGKVVKAAKPMHGKLSEVYFEQDFLFERIPARSTVVRYHSLVLEKCPSPLVPLAWTDQKELMGLAHADLPIRGLQFHPEAVLTEGGLQMIKNWVHYYDLHS</sequence>
<dbReference type="PRINTS" id="PR00097">
    <property type="entry name" value="ANTSNTHASEII"/>
</dbReference>
<reference evidence="3" key="1">
    <citation type="submission" date="2023-06" db="EMBL/GenBank/DDBJ databases">
        <title>Cytophagales bacterium Strain LB-30, isolated from soil.</title>
        <authorList>
            <person name="Liu B."/>
        </authorList>
    </citation>
    <scope>NUCLEOTIDE SEQUENCE</scope>
    <source>
        <strain evidence="3">LB-30</strain>
    </source>
</reference>
<dbReference type="PRINTS" id="PR00096">
    <property type="entry name" value="GATASE"/>
</dbReference>
<accession>A0ABT8F3K4</accession>
<evidence type="ECO:0000256" key="1">
    <source>
        <dbReference type="ARBA" id="ARBA00022962"/>
    </source>
</evidence>
<organism evidence="3 4">
    <name type="scientific">Shiella aurantiaca</name>
    <dbReference type="NCBI Taxonomy" id="3058365"/>
    <lineage>
        <taxon>Bacteria</taxon>
        <taxon>Pseudomonadati</taxon>
        <taxon>Bacteroidota</taxon>
        <taxon>Cytophagia</taxon>
        <taxon>Cytophagales</taxon>
        <taxon>Shiellaceae</taxon>
        <taxon>Shiella</taxon>
    </lineage>
</organism>
<evidence type="ECO:0000313" key="4">
    <source>
        <dbReference type="Proteomes" id="UP001168552"/>
    </source>
</evidence>
<dbReference type="PRINTS" id="PR00099">
    <property type="entry name" value="CPSGATASE"/>
</dbReference>
<dbReference type="NCBIfam" id="TIGR00566">
    <property type="entry name" value="trpG_papA"/>
    <property type="match status" value="1"/>
</dbReference>
<dbReference type="InterPro" id="IPR029062">
    <property type="entry name" value="Class_I_gatase-like"/>
</dbReference>
<keyword evidence="3" id="KW-0456">Lyase</keyword>
<keyword evidence="4" id="KW-1185">Reference proteome</keyword>